<gene>
    <name evidence="8" type="primary">hemG</name>
    <name evidence="8" type="ORF">HHL22_05865</name>
</gene>
<protein>
    <recommendedName>
        <fullName evidence="6">Coproporphyrinogen III oxidase</fullName>
        <ecNumber evidence="6">1.3.3.15</ecNumber>
    </recommendedName>
</protein>
<dbReference type="Gene3D" id="3.50.50.60">
    <property type="entry name" value="FAD/NAD(P)-binding domain"/>
    <property type="match status" value="1"/>
</dbReference>
<dbReference type="GO" id="GO:0005737">
    <property type="term" value="C:cytoplasm"/>
    <property type="evidence" value="ECO:0007669"/>
    <property type="project" value="UniProtKB-SubCell"/>
</dbReference>
<dbReference type="Proteomes" id="UP000559626">
    <property type="component" value="Unassembled WGS sequence"/>
</dbReference>
<dbReference type="SUPFAM" id="SSF54373">
    <property type="entry name" value="FAD-linked reductases, C-terminal domain"/>
    <property type="match status" value="1"/>
</dbReference>
<evidence type="ECO:0000256" key="4">
    <source>
        <dbReference type="ARBA" id="ARBA00023002"/>
    </source>
</evidence>
<dbReference type="GO" id="GO:0006783">
    <property type="term" value="P:heme biosynthetic process"/>
    <property type="evidence" value="ECO:0007669"/>
    <property type="project" value="UniProtKB-UniRule"/>
</dbReference>
<dbReference type="PANTHER" id="PTHR42923">
    <property type="entry name" value="PROTOPORPHYRINOGEN OXIDASE"/>
    <property type="match status" value="1"/>
</dbReference>
<dbReference type="AlphaFoldDB" id="A0A7Y0ACC8"/>
<evidence type="ECO:0000259" key="7">
    <source>
        <dbReference type="Pfam" id="PF01593"/>
    </source>
</evidence>
<evidence type="ECO:0000256" key="6">
    <source>
        <dbReference type="RuleBase" id="RU364052"/>
    </source>
</evidence>
<proteinExistence type="inferred from homology"/>
<comment type="function">
    <text evidence="6">Involved in coproporphyrin-dependent heme b biosynthesis. Catalyzes the oxidation of coproporphyrinogen III to coproporphyrin III.</text>
</comment>
<comment type="catalytic activity">
    <reaction evidence="6">
        <text>coproporphyrinogen III + 3 O2 = coproporphyrin III + 3 H2O2</text>
        <dbReference type="Rhea" id="RHEA:43436"/>
        <dbReference type="ChEBI" id="CHEBI:15379"/>
        <dbReference type="ChEBI" id="CHEBI:16240"/>
        <dbReference type="ChEBI" id="CHEBI:57309"/>
        <dbReference type="ChEBI" id="CHEBI:131725"/>
        <dbReference type="EC" id="1.3.3.15"/>
    </reaction>
</comment>
<dbReference type="InterPro" id="IPR002937">
    <property type="entry name" value="Amino_oxidase"/>
</dbReference>
<dbReference type="Gene3D" id="1.10.3110.10">
    <property type="entry name" value="protoporphyrinogen ix oxidase, domain 3"/>
    <property type="match status" value="1"/>
</dbReference>
<evidence type="ECO:0000256" key="3">
    <source>
        <dbReference type="ARBA" id="ARBA00022827"/>
    </source>
</evidence>
<dbReference type="EC" id="1.3.3.15" evidence="6"/>
<dbReference type="InterPro" id="IPR036188">
    <property type="entry name" value="FAD/NAD-bd_sf"/>
</dbReference>
<organism evidence="8 9">
    <name type="scientific">Hymenobacter polaris</name>
    <dbReference type="NCBI Taxonomy" id="2682546"/>
    <lineage>
        <taxon>Bacteria</taxon>
        <taxon>Pseudomonadati</taxon>
        <taxon>Bacteroidota</taxon>
        <taxon>Cytophagia</taxon>
        <taxon>Cytophagales</taxon>
        <taxon>Hymenobacteraceae</taxon>
        <taxon>Hymenobacter</taxon>
    </lineage>
</organism>
<comment type="subcellular location">
    <subcellularLocation>
        <location evidence="6">Cytoplasm</location>
    </subcellularLocation>
</comment>
<dbReference type="SUPFAM" id="SSF51905">
    <property type="entry name" value="FAD/NAD(P)-binding domain"/>
    <property type="match status" value="1"/>
</dbReference>
<comment type="similarity">
    <text evidence="6">Belongs to the protoporphyrinogen/coproporphyrinogen oxidase family. Coproporphyrinogen III oxidase subfamily.</text>
</comment>
<accession>A0A7Y0ACC8</accession>
<evidence type="ECO:0000256" key="5">
    <source>
        <dbReference type="ARBA" id="ARBA00023133"/>
    </source>
</evidence>
<dbReference type="EMBL" id="JABBGH010000001">
    <property type="protein sequence ID" value="NML64728.1"/>
    <property type="molecule type" value="Genomic_DNA"/>
</dbReference>
<keyword evidence="3 6" id="KW-0274">FAD</keyword>
<dbReference type="NCBIfam" id="TIGR00562">
    <property type="entry name" value="proto_IX_ox"/>
    <property type="match status" value="1"/>
</dbReference>
<dbReference type="InterPro" id="IPR004572">
    <property type="entry name" value="Protoporphyrinogen_oxidase"/>
</dbReference>
<name>A0A7Y0ACC8_9BACT</name>
<evidence type="ECO:0000256" key="1">
    <source>
        <dbReference type="ARBA" id="ARBA00001974"/>
    </source>
</evidence>
<comment type="caution">
    <text evidence="8">The sequence shown here is derived from an EMBL/GenBank/DDBJ whole genome shotgun (WGS) entry which is preliminary data.</text>
</comment>
<feature type="domain" description="Amine oxidase" evidence="7">
    <location>
        <begin position="10"/>
        <end position="441"/>
    </location>
</feature>
<dbReference type="PANTHER" id="PTHR42923:SF3">
    <property type="entry name" value="PROTOPORPHYRINOGEN OXIDASE"/>
    <property type="match status" value="1"/>
</dbReference>
<keyword evidence="6" id="KW-0963">Cytoplasm</keyword>
<evidence type="ECO:0000256" key="2">
    <source>
        <dbReference type="ARBA" id="ARBA00022630"/>
    </source>
</evidence>
<dbReference type="Pfam" id="PF01593">
    <property type="entry name" value="Amino_oxidase"/>
    <property type="match status" value="1"/>
</dbReference>
<keyword evidence="2 6" id="KW-0285">Flavoprotein</keyword>
<evidence type="ECO:0000313" key="9">
    <source>
        <dbReference type="Proteomes" id="UP000559626"/>
    </source>
</evidence>
<dbReference type="InterPro" id="IPR050464">
    <property type="entry name" value="Zeta_carotene_desat/Oxidored"/>
</dbReference>
<evidence type="ECO:0000313" key="8">
    <source>
        <dbReference type="EMBL" id="NML64728.1"/>
    </source>
</evidence>
<comment type="cofactor">
    <cofactor evidence="1 6">
        <name>FAD</name>
        <dbReference type="ChEBI" id="CHEBI:57692"/>
    </cofactor>
</comment>
<keyword evidence="5 6" id="KW-0350">Heme biosynthesis</keyword>
<keyword evidence="9" id="KW-1185">Reference proteome</keyword>
<dbReference type="UniPathway" id="UPA00252"/>
<keyword evidence="4 6" id="KW-0560">Oxidoreductase</keyword>
<reference evidence="8 9" key="1">
    <citation type="submission" date="2020-04" db="EMBL/GenBank/DDBJ databases">
        <title>Hymenobacter polaris sp. nov., isolated from Arctic soil.</title>
        <authorList>
            <person name="Dahal R.H."/>
        </authorList>
    </citation>
    <scope>NUCLEOTIDE SEQUENCE [LARGE SCALE GENOMIC DNA]</scope>
    <source>
        <strain evidence="8 9">RP-2-7</strain>
    </source>
</reference>
<dbReference type="RefSeq" id="WP_169530010.1">
    <property type="nucleotide sequence ID" value="NZ_JABBGH010000001.1"/>
</dbReference>
<dbReference type="Gene3D" id="3.90.660.20">
    <property type="entry name" value="Protoporphyrinogen oxidase, mitochondrial, domain 2"/>
    <property type="match status" value="1"/>
</dbReference>
<comment type="pathway">
    <text evidence="6">Porphyrin-containing compound metabolism; protoheme biosynthesis.</text>
</comment>
<dbReference type="GO" id="GO:0004729">
    <property type="term" value="F:oxygen-dependent protoporphyrinogen oxidase activity"/>
    <property type="evidence" value="ECO:0007669"/>
    <property type="project" value="UniProtKB-UniRule"/>
</dbReference>
<sequence>MRIAIIGGGLTGLTLAYYLQKAGVAYDLLEADARPGGNLRSVAEAAGYQLEAGPNSLLLRPELSELLHELGLEADLQEAAPVSAHRYVLRGGQYQALPASPPKLLTSTFFSLKTKLRLLAELLRRPAPPVPGETVGAFFERHFGREVVDYAVAPFVGGIYAGDPYELQLALTFPQLAALEQQHGSVLRGLAAGQRAGGGGGRRRTVVLRGGNQRLTDALRSRLTHFHAYSPVTEIQRDALGQYQLLGPGGTSVAPGGPASYSHLALALPAYAAAGLLQALHPAAAKALAAVRYPPMTLVYSAYDRAAVAHPLAGFGALHPPREGTYAAGAIWTSTLFPDRAPAGQVLFTSFVGGAPFARQAQAPKAEQLAAVDAELRQLYGISAGPRWQGRYYWPASIPQFDAHLAAARAAVAPLAALGIVPVANWMAGVSVPDCVQYARKIAEQWAQAGPAGG</sequence>